<dbReference type="AlphaFoldDB" id="Q8DSB5"/>
<proteinExistence type="predicted"/>
<dbReference type="OrthoDB" id="9961125at2"/>
<dbReference type="GO" id="GO:0042742">
    <property type="term" value="P:defense response to bacterium"/>
    <property type="evidence" value="ECO:0007669"/>
    <property type="project" value="InterPro"/>
</dbReference>
<dbReference type="PATRIC" id="fig|210007.7.peg.1681"/>
<dbReference type="Proteomes" id="UP000002512">
    <property type="component" value="Chromosome"/>
</dbReference>
<protein>
    <recommendedName>
        <fullName evidence="3">Bacteriocin class II with double-glycine leader peptide</fullName>
    </recommendedName>
</protein>
<dbReference type="HOGENOM" id="CLU_190027_0_0_9"/>
<name>Q8DSB5_STRMU</name>
<keyword evidence="2" id="KW-1185">Reference proteome</keyword>
<evidence type="ECO:0000313" key="1">
    <source>
        <dbReference type="EMBL" id="AAN59503.1"/>
    </source>
</evidence>
<dbReference type="KEGG" id="smu:SMU_1889c"/>
<dbReference type="InterPro" id="IPR019493">
    <property type="entry name" value="Bacteriocin_IIb_lactacin-rel"/>
</dbReference>
<dbReference type="Pfam" id="PF10439">
    <property type="entry name" value="Bacteriocin_IIc"/>
    <property type="match status" value="1"/>
</dbReference>
<accession>Q8DSB5</accession>
<dbReference type="STRING" id="210007.SMU_1889c"/>
<gene>
    <name evidence="1" type="ordered locus">SMU_1889c</name>
</gene>
<reference evidence="1 2" key="1">
    <citation type="journal article" date="2002" name="Proc. Natl. Acad. Sci. U.S.A.">
        <title>Genome sequence of Streptococcus mutans UA159, a cariogenic dental pathogen.</title>
        <authorList>
            <person name="Ajdic D."/>
            <person name="McShan W.M."/>
            <person name="McLaughlin R.E."/>
            <person name="Savic G."/>
            <person name="Chang J."/>
            <person name="Carson M.B."/>
            <person name="Primeaux C."/>
            <person name="Tian R."/>
            <person name="Kenton S."/>
            <person name="Jia H."/>
            <person name="Lin S."/>
            <person name="Qian Y."/>
            <person name="Li S."/>
            <person name="Zhu H."/>
            <person name="Najar F."/>
            <person name="Lai H."/>
            <person name="White J."/>
            <person name="Roe B.A."/>
            <person name="Ferretti J.J."/>
        </authorList>
    </citation>
    <scope>NUCLEOTIDE SEQUENCE [LARGE SCALE GENOMIC DNA]</scope>
    <source>
        <strain evidence="2">ATCC 700610 / UA159</strain>
    </source>
</reference>
<evidence type="ECO:0008006" key="3">
    <source>
        <dbReference type="Google" id="ProtNLM"/>
    </source>
</evidence>
<organism evidence="1 2">
    <name type="scientific">Streptococcus mutans serotype c (strain ATCC 700610 / UA159)</name>
    <dbReference type="NCBI Taxonomy" id="210007"/>
    <lineage>
        <taxon>Bacteria</taxon>
        <taxon>Bacillati</taxon>
        <taxon>Bacillota</taxon>
        <taxon>Bacilli</taxon>
        <taxon>Lactobacillales</taxon>
        <taxon>Streptococcaceae</taxon>
        <taxon>Streptococcus</taxon>
    </lineage>
</organism>
<dbReference type="EMBL" id="AE014133">
    <property type="protein sequence ID" value="AAN59503.1"/>
    <property type="molecule type" value="Genomic_DNA"/>
</dbReference>
<sequence length="88" mass="8341">MMNTRTLEQFDAMDVDMLAAVEGGNWGQCIVGTGSSALAGGLAGAGTGAAVSAPAAEGGGLGPIAGAAIGWDLGAISGAGLGWANFCQ</sequence>
<evidence type="ECO:0000313" key="2">
    <source>
        <dbReference type="Proteomes" id="UP000002512"/>
    </source>
</evidence>